<dbReference type="GeneID" id="39583497"/>
<accession>A0A3N2PTJ6</accession>
<protein>
    <submittedName>
        <fullName evidence="1">Uncharacterized protein</fullName>
    </submittedName>
</protein>
<name>A0A3N2PTJ6_SODAK</name>
<gene>
    <name evidence="1" type="ORF">SODALDRAFT_379098</name>
</gene>
<evidence type="ECO:0000313" key="2">
    <source>
        <dbReference type="Proteomes" id="UP000272025"/>
    </source>
</evidence>
<dbReference type="PROSITE" id="PS51257">
    <property type="entry name" value="PROKAR_LIPOPROTEIN"/>
    <property type="match status" value="1"/>
</dbReference>
<dbReference type="RefSeq" id="XP_028465645.1">
    <property type="nucleotide sequence ID" value="XM_028615020.1"/>
</dbReference>
<dbReference type="AlphaFoldDB" id="A0A3N2PTJ6"/>
<sequence>MGMTRVVTTDALTTFYVPWFSTSSCHGPESALYIVYMPIRHPCVSGERVTQAREVRTMRAAAPAVRLCDILNAVRCTPNGRRKYRKETKMKVMRFGFIRRCSFIAYCLTTTTTRTVSLPSPVASTNQPVRLWSGRINSERIIARLILRGQRSPASTHFRFRSRSRVALA</sequence>
<organism evidence="1 2">
    <name type="scientific">Sodiomyces alkalinus (strain CBS 110278 / VKM F-3762 / F11)</name>
    <name type="common">Alkaliphilic filamentous fungus</name>
    <dbReference type="NCBI Taxonomy" id="1314773"/>
    <lineage>
        <taxon>Eukaryota</taxon>
        <taxon>Fungi</taxon>
        <taxon>Dikarya</taxon>
        <taxon>Ascomycota</taxon>
        <taxon>Pezizomycotina</taxon>
        <taxon>Sordariomycetes</taxon>
        <taxon>Hypocreomycetidae</taxon>
        <taxon>Glomerellales</taxon>
        <taxon>Plectosphaerellaceae</taxon>
        <taxon>Sodiomyces</taxon>
    </lineage>
</organism>
<dbReference type="EMBL" id="ML119056">
    <property type="protein sequence ID" value="ROT37839.1"/>
    <property type="molecule type" value="Genomic_DNA"/>
</dbReference>
<reference evidence="1 2" key="1">
    <citation type="journal article" date="2018" name="Mol. Ecol.">
        <title>The obligate alkalophilic soda-lake fungus Sodiomyces alkalinus has shifted to a protein diet.</title>
        <authorList>
            <person name="Grum-Grzhimaylo A.A."/>
            <person name="Falkoski D.L."/>
            <person name="van den Heuvel J."/>
            <person name="Valero-Jimenez C.A."/>
            <person name="Min B."/>
            <person name="Choi I.G."/>
            <person name="Lipzen A."/>
            <person name="Daum C.G."/>
            <person name="Aanen D.K."/>
            <person name="Tsang A."/>
            <person name="Henrissat B."/>
            <person name="Bilanenko E.N."/>
            <person name="de Vries R.P."/>
            <person name="van Kan J.A.L."/>
            <person name="Grigoriev I.V."/>
            <person name="Debets A.J.M."/>
        </authorList>
    </citation>
    <scope>NUCLEOTIDE SEQUENCE [LARGE SCALE GENOMIC DNA]</scope>
    <source>
        <strain evidence="1 2">F11</strain>
    </source>
</reference>
<proteinExistence type="predicted"/>
<keyword evidence="2" id="KW-1185">Reference proteome</keyword>
<dbReference type="Proteomes" id="UP000272025">
    <property type="component" value="Unassembled WGS sequence"/>
</dbReference>
<evidence type="ECO:0000313" key="1">
    <source>
        <dbReference type="EMBL" id="ROT37839.1"/>
    </source>
</evidence>